<feature type="domain" description="FAD-dependent oxidoreductase 2 FAD-binding" evidence="12">
    <location>
        <begin position="6"/>
        <end position="370"/>
    </location>
</feature>
<comment type="catalytic activity">
    <reaction evidence="11">
        <text>L-aspartate + O2 = iminosuccinate + H2O2</text>
        <dbReference type="Rhea" id="RHEA:25876"/>
        <dbReference type="ChEBI" id="CHEBI:15379"/>
        <dbReference type="ChEBI" id="CHEBI:16240"/>
        <dbReference type="ChEBI" id="CHEBI:29991"/>
        <dbReference type="ChEBI" id="CHEBI:77875"/>
        <dbReference type="EC" id="1.4.3.16"/>
    </reaction>
    <physiologicalReaction direction="left-to-right" evidence="11">
        <dbReference type="Rhea" id="RHEA:25877"/>
    </physiologicalReaction>
</comment>
<evidence type="ECO:0000256" key="5">
    <source>
        <dbReference type="ARBA" id="ARBA00021901"/>
    </source>
</evidence>
<evidence type="ECO:0000259" key="12">
    <source>
        <dbReference type="Pfam" id="PF00890"/>
    </source>
</evidence>
<dbReference type="GO" id="GO:0033765">
    <property type="term" value="F:steroid dehydrogenase activity, acting on the CH-CH group of donors"/>
    <property type="evidence" value="ECO:0007669"/>
    <property type="project" value="UniProtKB-ARBA"/>
</dbReference>
<dbReference type="PRINTS" id="PR00368">
    <property type="entry name" value="FADPNR"/>
</dbReference>
<dbReference type="PANTHER" id="PTHR42716:SF2">
    <property type="entry name" value="L-ASPARTATE OXIDASE, CHLOROPLASTIC"/>
    <property type="match status" value="1"/>
</dbReference>
<accession>A0A1S8LBA1</accession>
<evidence type="ECO:0000256" key="10">
    <source>
        <dbReference type="ARBA" id="ARBA00030386"/>
    </source>
</evidence>
<dbReference type="SUPFAM" id="SSF56425">
    <property type="entry name" value="Succinate dehydrogenase/fumarate reductase flavoprotein, catalytic domain"/>
    <property type="match status" value="1"/>
</dbReference>
<evidence type="ECO:0000313" key="13">
    <source>
        <dbReference type="EMBL" id="URZ10860.1"/>
    </source>
</evidence>
<dbReference type="Gene3D" id="3.50.50.60">
    <property type="entry name" value="FAD/NAD(P)-binding domain"/>
    <property type="match status" value="1"/>
</dbReference>
<dbReference type="EC" id="1.4.3.16" evidence="4"/>
<dbReference type="Gene3D" id="3.90.700.10">
    <property type="entry name" value="Succinate dehydrogenase/fumarate reductase flavoprotein, catalytic domain"/>
    <property type="match status" value="1"/>
</dbReference>
<keyword evidence="6" id="KW-0285">Flavoprotein</keyword>
<dbReference type="STRING" id="84029.CROST_13790"/>
<organism evidence="13 14">
    <name type="scientific">Clostridium felsineum</name>
    <dbReference type="NCBI Taxonomy" id="36839"/>
    <lineage>
        <taxon>Bacteria</taxon>
        <taxon>Bacillati</taxon>
        <taxon>Bacillota</taxon>
        <taxon>Clostridia</taxon>
        <taxon>Eubacteriales</taxon>
        <taxon>Clostridiaceae</taxon>
        <taxon>Clostridium</taxon>
    </lineage>
</organism>
<evidence type="ECO:0000256" key="11">
    <source>
        <dbReference type="ARBA" id="ARBA00048305"/>
    </source>
</evidence>
<evidence type="ECO:0000256" key="9">
    <source>
        <dbReference type="ARBA" id="ARBA00023002"/>
    </source>
</evidence>
<dbReference type="GO" id="GO:0034628">
    <property type="term" value="P:'de novo' NAD+ biosynthetic process from L-aspartate"/>
    <property type="evidence" value="ECO:0007669"/>
    <property type="project" value="TreeGrafter"/>
</dbReference>
<keyword evidence="14" id="KW-1185">Reference proteome</keyword>
<comment type="pathway">
    <text evidence="2">Cofactor biosynthesis; NAD(+) biosynthesis; iminoaspartate from L-aspartate (oxidase route): step 1/1.</text>
</comment>
<comment type="similarity">
    <text evidence="3">Belongs to the FAD-dependent oxidoreductase 2 family. NadB subfamily.</text>
</comment>
<keyword evidence="8" id="KW-0274">FAD</keyword>
<dbReference type="FunFam" id="3.90.700.10:FF:000002">
    <property type="entry name" value="L-aspartate oxidase"/>
    <property type="match status" value="1"/>
</dbReference>
<dbReference type="EMBL" id="CP096983">
    <property type="protein sequence ID" value="URZ10860.1"/>
    <property type="molecule type" value="Genomic_DNA"/>
</dbReference>
<sequence>MDILTDVLVIGTGVAGLYSALSLSEDIKVSMLSKSTVSECNTYLAQGGISTALNKKDEPLFVEDTLRAGQYKNLKESVEILASESKENIANLINLGMKLDKNKDGSLNYTREGAHSVNRIVHSTDETGKMVFETLFNEAKKRSNIEIIENIEVFDLISKDNTCFGALALKDNTIYTFHSKATILASGGIGGIFRNSTNQRTLTADGIAIALRNNIEVRDLNYIQFHPTALYDENSDEKKFLISESVRGEGGKLLSVENERFIDELLPRDVVANAIYKEEEKDNSNYVYLDLTFMDSNFVIKRFPGIYNECLNRGLDITKNKIPVTPVQHYFMGGIKVDFNSLTSMKNLYACGEVSSTGVHGANRLASNSLLEGLVFSKRAAKNINNTIPFTENKNIKQNLTLADALVTIEHNRTTVIKKFKSILGEKKNELVNI</sequence>
<dbReference type="GO" id="GO:0008734">
    <property type="term" value="F:L-aspartate oxidase activity"/>
    <property type="evidence" value="ECO:0007669"/>
    <property type="project" value="UniProtKB-EC"/>
</dbReference>
<proteinExistence type="inferred from homology"/>
<evidence type="ECO:0000313" key="14">
    <source>
        <dbReference type="Proteomes" id="UP000190951"/>
    </source>
</evidence>
<dbReference type="RefSeq" id="WP_077835432.1">
    <property type="nucleotide sequence ID" value="NZ_CP096983.1"/>
</dbReference>
<dbReference type="PANTHER" id="PTHR42716">
    <property type="entry name" value="L-ASPARTATE OXIDASE"/>
    <property type="match status" value="1"/>
</dbReference>
<dbReference type="Pfam" id="PF00890">
    <property type="entry name" value="FAD_binding_2"/>
    <property type="match status" value="1"/>
</dbReference>
<dbReference type="InterPro" id="IPR027477">
    <property type="entry name" value="Succ_DH/fumarate_Rdtase_cat_sf"/>
</dbReference>
<gene>
    <name evidence="13" type="primary">nadB</name>
    <name evidence="13" type="ORF">CROST_015750</name>
</gene>
<keyword evidence="7" id="KW-0662">Pyridine nucleotide biosynthesis</keyword>
<dbReference type="InterPro" id="IPR005288">
    <property type="entry name" value="NadB"/>
</dbReference>
<reference evidence="13 14" key="1">
    <citation type="submission" date="2022-04" db="EMBL/GenBank/DDBJ databases">
        <title>Genome sequence of C. roseum typestrain.</title>
        <authorList>
            <person name="Poehlein A."/>
            <person name="Schoch T."/>
            <person name="Duerre P."/>
            <person name="Daniel R."/>
        </authorList>
    </citation>
    <scope>NUCLEOTIDE SEQUENCE [LARGE SCALE GENOMIC DNA]</scope>
    <source>
        <strain evidence="13 14">DSM 7320</strain>
    </source>
</reference>
<dbReference type="NCBIfam" id="NF004820">
    <property type="entry name" value="PRK06175.1"/>
    <property type="match status" value="1"/>
</dbReference>
<evidence type="ECO:0000256" key="6">
    <source>
        <dbReference type="ARBA" id="ARBA00022630"/>
    </source>
</evidence>
<comment type="cofactor">
    <cofactor evidence="1">
        <name>FAD</name>
        <dbReference type="ChEBI" id="CHEBI:57692"/>
    </cofactor>
</comment>
<name>A0A1S8LBA1_9CLOT</name>
<dbReference type="Proteomes" id="UP000190951">
    <property type="component" value="Chromosome"/>
</dbReference>
<dbReference type="InterPro" id="IPR003953">
    <property type="entry name" value="FAD-dep_OxRdtase_2_FAD-bd"/>
</dbReference>
<evidence type="ECO:0000256" key="2">
    <source>
        <dbReference type="ARBA" id="ARBA00004950"/>
    </source>
</evidence>
<evidence type="ECO:0000256" key="8">
    <source>
        <dbReference type="ARBA" id="ARBA00022827"/>
    </source>
</evidence>
<evidence type="ECO:0000256" key="4">
    <source>
        <dbReference type="ARBA" id="ARBA00012173"/>
    </source>
</evidence>
<dbReference type="AlphaFoldDB" id="A0A1S8LBA1"/>
<dbReference type="KEGG" id="crw:CROST_015750"/>
<evidence type="ECO:0000256" key="7">
    <source>
        <dbReference type="ARBA" id="ARBA00022642"/>
    </source>
</evidence>
<protein>
    <recommendedName>
        <fullName evidence="5">L-aspartate oxidase</fullName>
        <ecNumber evidence="4">1.4.3.16</ecNumber>
    </recommendedName>
    <alternativeName>
        <fullName evidence="10">Quinolinate synthase B</fullName>
    </alternativeName>
</protein>
<dbReference type="SUPFAM" id="SSF51905">
    <property type="entry name" value="FAD/NAD(P)-binding domain"/>
    <property type="match status" value="1"/>
</dbReference>
<evidence type="ECO:0000256" key="3">
    <source>
        <dbReference type="ARBA" id="ARBA00008562"/>
    </source>
</evidence>
<keyword evidence="9 13" id="KW-0560">Oxidoreductase</keyword>
<evidence type="ECO:0000256" key="1">
    <source>
        <dbReference type="ARBA" id="ARBA00001974"/>
    </source>
</evidence>
<dbReference type="InterPro" id="IPR036188">
    <property type="entry name" value="FAD/NAD-bd_sf"/>
</dbReference>